<dbReference type="EMBL" id="WDBI01000021">
    <property type="protein sequence ID" value="KAB6525405.1"/>
    <property type="molecule type" value="Genomic_DNA"/>
</dbReference>
<accession>A0A6I1A067</accession>
<organism evidence="2 3">
    <name type="scientific">Phocaeicola vulgatus</name>
    <name type="common">Bacteroides vulgatus</name>
    <dbReference type="NCBI Taxonomy" id="821"/>
    <lineage>
        <taxon>Bacteria</taxon>
        <taxon>Pseudomonadati</taxon>
        <taxon>Bacteroidota</taxon>
        <taxon>Bacteroidia</taxon>
        <taxon>Bacteroidales</taxon>
        <taxon>Bacteroidaceae</taxon>
        <taxon>Phocaeicola</taxon>
    </lineage>
</organism>
<dbReference type="RefSeq" id="WP_149937555.1">
    <property type="nucleotide sequence ID" value="NZ_JAQDMD010000007.1"/>
</dbReference>
<comment type="caution">
    <text evidence="2">The sequence shown here is derived from an EMBL/GenBank/DDBJ whole genome shotgun (WGS) entry which is preliminary data.</text>
</comment>
<evidence type="ECO:0000256" key="1">
    <source>
        <dbReference type="SAM" id="Coils"/>
    </source>
</evidence>
<keyword evidence="1" id="KW-0175">Coiled coil</keyword>
<dbReference type="AlphaFoldDB" id="A0A6I1A067"/>
<protein>
    <submittedName>
        <fullName evidence="2">Uncharacterized protein</fullName>
    </submittedName>
</protein>
<sequence length="95" mass="11062">MKTLTSDYRKEIKDAMKQVREALKQIEEAEKLQEVVRNNREYDKAKRDAQEASISMMSALEEAVRLASAIGCAHDLYDIHKYHKVVELDLRDSHK</sequence>
<name>A0A6I1A067_PHOVU</name>
<evidence type="ECO:0000313" key="2">
    <source>
        <dbReference type="EMBL" id="KAB6525405.1"/>
    </source>
</evidence>
<feature type="coiled-coil region" evidence="1">
    <location>
        <begin position="5"/>
        <end position="62"/>
    </location>
</feature>
<dbReference type="Proteomes" id="UP000469427">
    <property type="component" value="Unassembled WGS sequence"/>
</dbReference>
<gene>
    <name evidence="2" type="ORF">GAY98_13610</name>
</gene>
<proteinExistence type="predicted"/>
<evidence type="ECO:0000313" key="3">
    <source>
        <dbReference type="Proteomes" id="UP000469427"/>
    </source>
</evidence>
<reference evidence="2 3" key="1">
    <citation type="journal article" date="2019" name="Nat. Med.">
        <title>A library of human gut bacterial isolates paired with longitudinal multiomics data enables mechanistic microbiome research.</title>
        <authorList>
            <person name="Poyet M."/>
            <person name="Groussin M."/>
            <person name="Gibbons S.M."/>
            <person name="Avila-Pacheco J."/>
            <person name="Jiang X."/>
            <person name="Kearney S.M."/>
            <person name="Perrotta A.R."/>
            <person name="Berdy B."/>
            <person name="Zhao S."/>
            <person name="Lieberman T.D."/>
            <person name="Swanson P.K."/>
            <person name="Smith M."/>
            <person name="Roesemann S."/>
            <person name="Alexander J.E."/>
            <person name="Rich S.A."/>
            <person name="Livny J."/>
            <person name="Vlamakis H."/>
            <person name="Clish C."/>
            <person name="Bullock K."/>
            <person name="Deik A."/>
            <person name="Scott J."/>
            <person name="Pierce K.A."/>
            <person name="Xavier R.J."/>
            <person name="Alm E.J."/>
        </authorList>
    </citation>
    <scope>NUCLEOTIDE SEQUENCE [LARGE SCALE GENOMIC DNA]</scope>
    <source>
        <strain evidence="2 3">BIOML-A122</strain>
    </source>
</reference>